<protein>
    <submittedName>
        <fullName evidence="3">T9SS type A sorting domain-containing protein</fullName>
    </submittedName>
</protein>
<feature type="signal peptide" evidence="1">
    <location>
        <begin position="1"/>
        <end position="25"/>
    </location>
</feature>
<sequence length="574" mass="56835">MKKNTFRWQAIGWLLVLAAPATLQAQSWHWASAPGAIVDPAPVGAPGGSVIVAAAPDGAGNTVVAGNFSGSFTLGGTTLVSQGYSDVFVARLGPGGEWLQAVRAGGPSEDVVSGLKLDAAGNAIISGRFGNLVAGATAEFGSFALTSAGGTDAFVARLNPGGQWTQAVRAGGPGNDEANALALDAAGNAVVAGSFQGSPGFGPTTLAADGVTTAAFVARLNLAAGTWTQASQSTCAFSTVPFRNLVSAVALDAADNVVLAGQFDANTRFGALALSNALGGTSAYLARLSAGGQWTQAVQLTNNSRLAPPPTINALAVDGAGTATVAGVLLETVAFGPTTLVSAGSYDVFVARLDAAGQWTQAVRAGGPANDLARALAVDAAGNATVAGLFGVYGSPGQVATAAFGPLALSSSGGLYDVFVARLDAAGQWTQAVRAGGAGNDEANAVSIDAEGSITVAGSCGNAAGFGGFTLSGTTSFPMAFAARFAGTALATHAPAPAEVFALAPNPAAGLVRLSWPETSPAARPVQVLDALGREVRRQELPARTRAATLDLAGLAPGLYVVRCGAGASRLRVE</sequence>
<dbReference type="Proteomes" id="UP001139193">
    <property type="component" value="Unassembled WGS sequence"/>
</dbReference>
<name>A0A9X1VG87_9BACT</name>
<dbReference type="PANTHER" id="PTHR35580">
    <property type="entry name" value="CELL SURFACE GLYCOPROTEIN (S-LAYER PROTEIN)-LIKE PROTEIN"/>
    <property type="match status" value="1"/>
</dbReference>
<dbReference type="AlphaFoldDB" id="A0A9X1VG87"/>
<feature type="domain" description="Secretion system C-terminal sorting" evidence="2">
    <location>
        <begin position="505"/>
        <end position="568"/>
    </location>
</feature>
<dbReference type="PANTHER" id="PTHR35580:SF1">
    <property type="entry name" value="PHYTASE-LIKE DOMAIN-CONTAINING PROTEIN"/>
    <property type="match status" value="1"/>
</dbReference>
<reference evidence="3" key="1">
    <citation type="submission" date="2022-03" db="EMBL/GenBank/DDBJ databases">
        <title>Bacterial whole genome sequence for Hymenobacter sp. DH14.</title>
        <authorList>
            <person name="Le V."/>
        </authorList>
    </citation>
    <scope>NUCLEOTIDE SEQUENCE</scope>
    <source>
        <strain evidence="3">DH14</strain>
    </source>
</reference>
<evidence type="ECO:0000313" key="3">
    <source>
        <dbReference type="EMBL" id="MCI1188187.1"/>
    </source>
</evidence>
<gene>
    <name evidence="3" type="ORF">MON38_12225</name>
</gene>
<proteinExistence type="predicted"/>
<dbReference type="SUPFAM" id="SSF101898">
    <property type="entry name" value="NHL repeat"/>
    <property type="match status" value="1"/>
</dbReference>
<dbReference type="RefSeq" id="WP_241936452.1">
    <property type="nucleotide sequence ID" value="NZ_JALBGC010000003.1"/>
</dbReference>
<dbReference type="InterPro" id="IPR052918">
    <property type="entry name" value="Motility_Chemotaxis_Reg"/>
</dbReference>
<dbReference type="EMBL" id="JALBGC010000003">
    <property type="protein sequence ID" value="MCI1188187.1"/>
    <property type="molecule type" value="Genomic_DNA"/>
</dbReference>
<organism evidence="3 4">
    <name type="scientific">Hymenobacter cyanobacteriorum</name>
    <dbReference type="NCBI Taxonomy" id="2926463"/>
    <lineage>
        <taxon>Bacteria</taxon>
        <taxon>Pseudomonadati</taxon>
        <taxon>Bacteroidota</taxon>
        <taxon>Cytophagia</taxon>
        <taxon>Cytophagales</taxon>
        <taxon>Hymenobacteraceae</taxon>
        <taxon>Hymenobacter</taxon>
    </lineage>
</organism>
<comment type="caution">
    <text evidence="3">The sequence shown here is derived from an EMBL/GenBank/DDBJ whole genome shotgun (WGS) entry which is preliminary data.</text>
</comment>
<accession>A0A9X1VG87</accession>
<evidence type="ECO:0000256" key="1">
    <source>
        <dbReference type="SAM" id="SignalP"/>
    </source>
</evidence>
<keyword evidence="4" id="KW-1185">Reference proteome</keyword>
<keyword evidence="1" id="KW-0732">Signal</keyword>
<feature type="chain" id="PRO_5040807810" evidence="1">
    <location>
        <begin position="26"/>
        <end position="574"/>
    </location>
</feature>
<dbReference type="InterPro" id="IPR026444">
    <property type="entry name" value="Secre_tail"/>
</dbReference>
<evidence type="ECO:0000313" key="4">
    <source>
        <dbReference type="Proteomes" id="UP001139193"/>
    </source>
</evidence>
<evidence type="ECO:0000259" key="2">
    <source>
        <dbReference type="Pfam" id="PF18962"/>
    </source>
</evidence>
<dbReference type="Pfam" id="PF18962">
    <property type="entry name" value="Por_Secre_tail"/>
    <property type="match status" value="1"/>
</dbReference>